<feature type="transmembrane region" description="Helical" evidence="1">
    <location>
        <begin position="273"/>
        <end position="294"/>
    </location>
</feature>
<reference evidence="2 3" key="1">
    <citation type="submission" date="2019-06" db="EMBL/GenBank/DDBJ databases">
        <authorList>
            <person name="Li J."/>
        </authorList>
    </citation>
    <scope>NUCLEOTIDE SEQUENCE [LARGE SCALE GENOMIC DNA]</scope>
    <source>
        <strain evidence="2 3">LMG 28165</strain>
    </source>
</reference>
<feature type="transmembrane region" description="Helical" evidence="1">
    <location>
        <begin position="67"/>
        <end position="85"/>
    </location>
</feature>
<gene>
    <name evidence="2" type="ORF">FHE74_09145</name>
</gene>
<organism evidence="2 3">
    <name type="scientific">Corynebacterium tapiri</name>
    <dbReference type="NCBI Taxonomy" id="1448266"/>
    <lineage>
        <taxon>Bacteria</taxon>
        <taxon>Bacillati</taxon>
        <taxon>Actinomycetota</taxon>
        <taxon>Actinomycetes</taxon>
        <taxon>Mycobacteriales</taxon>
        <taxon>Corynebacteriaceae</taxon>
        <taxon>Corynebacterium</taxon>
    </lineage>
</organism>
<evidence type="ECO:0000313" key="3">
    <source>
        <dbReference type="Proteomes" id="UP000312032"/>
    </source>
</evidence>
<dbReference type="EMBL" id="VDHJ01000012">
    <property type="protein sequence ID" value="TNL95748.1"/>
    <property type="molecule type" value="Genomic_DNA"/>
</dbReference>
<feature type="transmembrane region" description="Helical" evidence="1">
    <location>
        <begin position="241"/>
        <end position="261"/>
    </location>
</feature>
<dbReference type="RefSeq" id="WP_139466209.1">
    <property type="nucleotide sequence ID" value="NZ_VDHJ01000012.1"/>
</dbReference>
<comment type="caution">
    <text evidence="2">The sequence shown here is derived from an EMBL/GenBank/DDBJ whole genome shotgun (WGS) entry which is preliminary data.</text>
</comment>
<evidence type="ECO:0000256" key="1">
    <source>
        <dbReference type="SAM" id="Phobius"/>
    </source>
</evidence>
<evidence type="ECO:0008006" key="4">
    <source>
        <dbReference type="Google" id="ProtNLM"/>
    </source>
</evidence>
<keyword evidence="3" id="KW-1185">Reference proteome</keyword>
<dbReference type="OrthoDB" id="3218196at2"/>
<keyword evidence="1" id="KW-0812">Transmembrane</keyword>
<name>A0A5C4U3K0_9CORY</name>
<keyword evidence="1" id="KW-1133">Transmembrane helix</keyword>
<feature type="transmembrane region" description="Helical" evidence="1">
    <location>
        <begin position="460"/>
        <end position="486"/>
    </location>
</feature>
<dbReference type="AlphaFoldDB" id="A0A5C4U3K0"/>
<proteinExistence type="predicted"/>
<dbReference type="Proteomes" id="UP000312032">
    <property type="component" value="Unassembled WGS sequence"/>
</dbReference>
<evidence type="ECO:0000313" key="2">
    <source>
        <dbReference type="EMBL" id="TNL95748.1"/>
    </source>
</evidence>
<accession>A0A5C4U3K0</accession>
<keyword evidence="1" id="KW-0472">Membrane</keyword>
<sequence>MTSTTASATHESAAEHTAEAFGEDAWLDVAVHEPTNRRRDRLRARTTRAISRVKTVYDFLNTTPGKMAMITLLLSVAIAAAGYSMSQSSAQRKEGLDTLLSETEPLSYAAHDLYTNLSLADTIATSGFVRTGLESQQEQERYFSALDRASVAATQSASGITPEQPRIGELVTEIQRQLPIYTAMVETARTNSRQGNPVGVTYTSNASALMRNEILPAAAELFTLTNQRVAEQQKELTTPQWVPLSGLFAAVGFLLLAQWWLWRTTRRRLNRGFVAATALMVLAIIWVSTSNIAAWQAGGRGFKEASQPWDSLTTARIEAQQAQTSEMLALVTRESADQTSASFDAMNASVSQALGDVELALESENSWPLISAPDVTFSEETQTQIDNARRSLDDWSQAQNRFLDTLRAGRFDEAAYLSTNTSLSQDASPTTASAAARLDSSLSALINDARASMRTFIAQSLAATTLVSTAVLLLALAAVISVWIGIRARLQEYL</sequence>
<protein>
    <recommendedName>
        <fullName evidence="4">Chemotaxis methyl-accepting receptor HlyB-like 4HB MCP domain-containing protein</fullName>
    </recommendedName>
</protein>